<dbReference type="InterPro" id="IPR001128">
    <property type="entry name" value="Cyt_P450"/>
</dbReference>
<keyword evidence="10" id="KW-1133">Transmembrane helix</keyword>
<gene>
    <name evidence="11" type="ORF">TCE0_044f17045</name>
</gene>
<keyword evidence="3 8" id="KW-0349">Heme</keyword>
<reference evidence="12" key="1">
    <citation type="journal article" date="2015" name="Genome Announc.">
        <title>Draft genome sequence of Talaromyces cellulolyticus strain Y-94, a source of lignocellulosic biomass-degrading enzymes.</title>
        <authorList>
            <person name="Fujii T."/>
            <person name="Koike H."/>
            <person name="Sawayama S."/>
            <person name="Yano S."/>
            <person name="Inoue H."/>
        </authorList>
    </citation>
    <scope>NUCLEOTIDE SEQUENCE [LARGE SCALE GENOMIC DNA]</scope>
    <source>
        <strain evidence="12">Y-94</strain>
    </source>
</reference>
<dbReference type="PRINTS" id="PR00385">
    <property type="entry name" value="P450"/>
</dbReference>
<keyword evidence="12" id="KW-1185">Reference proteome</keyword>
<dbReference type="SUPFAM" id="SSF48264">
    <property type="entry name" value="Cytochrome P450"/>
    <property type="match status" value="1"/>
</dbReference>
<keyword evidence="6 8" id="KW-0408">Iron</keyword>
<sequence>MMLNTTFILYALTATLATNLLLFLYQQLSSPLRRIPGPFWARFTRGWYFWRVSKGHFEHESISLHKQYGPIVRLAPGWYSCNSTDALKKIYAPGSKFTKSDWYDGWRHPHPSQWTLFTDKNNKRHGEAKKRFSALYSLSSLVSYEPFVDRCVDLFLDRLREFSHSKKEIDLGYWMQCYTFDVIGCITYGERYGFLDEGQDIQGAIQAVGSIGRFSTLMGIYSEWYPLAFKINGYLNGSGAGGRTFVANFAREKIEKHKQEQQEEHLEKGGDVKILDRDGISREPFMTKMIRSHRQDPEKVTDYHLFMVAQSNVIAGFDTTAISLTATMYHLLKTPRVLQKLRDEIRAARASGKLADNDRINFHESQDLPYFKAVVKEALRVHSAAGLPFWRVVPEGGVDVEGIHFPEGTVLGTSSWVSHYNEDVFTNPTEFQPERWIDQDEAKLKAMNELYMPFGLGSRTCIGRHISTLEMSKLIPVLIDKFNLEIVSSPAKEGDWETENFWFVKPHNLKVRVYERFKE</sequence>
<dbReference type="InterPro" id="IPR036396">
    <property type="entry name" value="Cyt_P450_sf"/>
</dbReference>
<feature type="binding site" description="axial binding residue" evidence="8">
    <location>
        <position position="461"/>
    </location>
    <ligand>
        <name>heme</name>
        <dbReference type="ChEBI" id="CHEBI:30413"/>
    </ligand>
    <ligandPart>
        <name>Fe</name>
        <dbReference type="ChEBI" id="CHEBI:18248"/>
    </ligandPart>
</feature>
<dbReference type="PANTHER" id="PTHR24305">
    <property type="entry name" value="CYTOCHROME P450"/>
    <property type="match status" value="1"/>
</dbReference>
<dbReference type="InterPro" id="IPR002401">
    <property type="entry name" value="Cyt_P450_E_grp-I"/>
</dbReference>
<evidence type="ECO:0000256" key="10">
    <source>
        <dbReference type="SAM" id="Phobius"/>
    </source>
</evidence>
<accession>A0A478ED91</accession>
<evidence type="ECO:0000256" key="6">
    <source>
        <dbReference type="ARBA" id="ARBA00023004"/>
    </source>
</evidence>
<dbReference type="AlphaFoldDB" id="A0A478ED91"/>
<dbReference type="InterPro" id="IPR050121">
    <property type="entry name" value="Cytochrome_P450_monoxygenase"/>
</dbReference>
<comment type="similarity">
    <text evidence="2 9">Belongs to the cytochrome P450 family.</text>
</comment>
<dbReference type="PANTHER" id="PTHR24305:SF188">
    <property type="entry name" value="P450, PUTATIVE (EUROFUNG)-RELATED"/>
    <property type="match status" value="1"/>
</dbReference>
<evidence type="ECO:0000313" key="11">
    <source>
        <dbReference type="EMBL" id="GAM42769.1"/>
    </source>
</evidence>
<evidence type="ECO:0000256" key="8">
    <source>
        <dbReference type="PIRSR" id="PIRSR602401-1"/>
    </source>
</evidence>
<dbReference type="GO" id="GO:0005506">
    <property type="term" value="F:iron ion binding"/>
    <property type="evidence" value="ECO:0007669"/>
    <property type="project" value="InterPro"/>
</dbReference>
<comment type="cofactor">
    <cofactor evidence="1 8">
        <name>heme</name>
        <dbReference type="ChEBI" id="CHEBI:30413"/>
    </cofactor>
</comment>
<proteinExistence type="inferred from homology"/>
<dbReference type="Proteomes" id="UP000053095">
    <property type="component" value="Unassembled WGS sequence"/>
</dbReference>
<dbReference type="PROSITE" id="PS00086">
    <property type="entry name" value="CYTOCHROME_P450"/>
    <property type="match status" value="1"/>
</dbReference>
<dbReference type="GO" id="GO:0016705">
    <property type="term" value="F:oxidoreductase activity, acting on paired donors, with incorporation or reduction of molecular oxygen"/>
    <property type="evidence" value="ECO:0007669"/>
    <property type="project" value="InterPro"/>
</dbReference>
<dbReference type="GO" id="GO:0020037">
    <property type="term" value="F:heme binding"/>
    <property type="evidence" value="ECO:0007669"/>
    <property type="project" value="InterPro"/>
</dbReference>
<dbReference type="GO" id="GO:0004497">
    <property type="term" value="F:monooxygenase activity"/>
    <property type="evidence" value="ECO:0007669"/>
    <property type="project" value="UniProtKB-KW"/>
</dbReference>
<feature type="transmembrane region" description="Helical" evidence="10">
    <location>
        <begin position="7"/>
        <end position="25"/>
    </location>
</feature>
<organism evidence="11 12">
    <name type="scientific">Talaromyces pinophilus</name>
    <name type="common">Penicillium pinophilum</name>
    <dbReference type="NCBI Taxonomy" id="128442"/>
    <lineage>
        <taxon>Eukaryota</taxon>
        <taxon>Fungi</taxon>
        <taxon>Dikarya</taxon>
        <taxon>Ascomycota</taxon>
        <taxon>Pezizomycotina</taxon>
        <taxon>Eurotiomycetes</taxon>
        <taxon>Eurotiomycetidae</taxon>
        <taxon>Eurotiales</taxon>
        <taxon>Trichocomaceae</taxon>
        <taxon>Talaromyces</taxon>
        <taxon>Talaromyces sect. Talaromyces</taxon>
    </lineage>
</organism>
<dbReference type="EMBL" id="DF933840">
    <property type="protein sequence ID" value="GAM42769.1"/>
    <property type="molecule type" value="Genomic_DNA"/>
</dbReference>
<dbReference type="Gene3D" id="1.10.630.10">
    <property type="entry name" value="Cytochrome P450"/>
    <property type="match status" value="1"/>
</dbReference>
<protein>
    <recommendedName>
        <fullName evidence="13">Cytochrome P450</fullName>
    </recommendedName>
</protein>
<evidence type="ECO:0000256" key="5">
    <source>
        <dbReference type="ARBA" id="ARBA00023002"/>
    </source>
</evidence>
<keyword evidence="10" id="KW-0472">Membrane</keyword>
<dbReference type="FunFam" id="1.10.630.10:FF:000050">
    <property type="entry name" value="Cytochrome P450 monooxygenase"/>
    <property type="match status" value="1"/>
</dbReference>
<name>A0A478ED91_TALPI</name>
<dbReference type="InterPro" id="IPR017972">
    <property type="entry name" value="Cyt_P450_CS"/>
</dbReference>
<evidence type="ECO:0000256" key="2">
    <source>
        <dbReference type="ARBA" id="ARBA00010617"/>
    </source>
</evidence>
<evidence type="ECO:0000256" key="7">
    <source>
        <dbReference type="ARBA" id="ARBA00023033"/>
    </source>
</evidence>
<dbReference type="Pfam" id="PF00067">
    <property type="entry name" value="p450"/>
    <property type="match status" value="1"/>
</dbReference>
<dbReference type="PRINTS" id="PR00463">
    <property type="entry name" value="EP450I"/>
</dbReference>
<evidence type="ECO:0000313" key="12">
    <source>
        <dbReference type="Proteomes" id="UP000053095"/>
    </source>
</evidence>
<keyword evidence="4 8" id="KW-0479">Metal-binding</keyword>
<evidence type="ECO:0000256" key="3">
    <source>
        <dbReference type="ARBA" id="ARBA00022617"/>
    </source>
</evidence>
<keyword evidence="5 9" id="KW-0560">Oxidoreductase</keyword>
<evidence type="ECO:0000256" key="9">
    <source>
        <dbReference type="RuleBase" id="RU000461"/>
    </source>
</evidence>
<keyword evidence="10" id="KW-0812">Transmembrane</keyword>
<keyword evidence="7 9" id="KW-0503">Monooxygenase</keyword>
<evidence type="ECO:0008006" key="13">
    <source>
        <dbReference type="Google" id="ProtNLM"/>
    </source>
</evidence>
<dbReference type="CDD" id="cd11060">
    <property type="entry name" value="CYP57A1-like"/>
    <property type="match status" value="1"/>
</dbReference>
<evidence type="ECO:0000256" key="4">
    <source>
        <dbReference type="ARBA" id="ARBA00022723"/>
    </source>
</evidence>
<evidence type="ECO:0000256" key="1">
    <source>
        <dbReference type="ARBA" id="ARBA00001971"/>
    </source>
</evidence>